<organism evidence="1 2">
    <name type="scientific">Streptomyces caviscabies</name>
    <dbReference type="NCBI Taxonomy" id="90079"/>
    <lineage>
        <taxon>Bacteria</taxon>
        <taxon>Bacillati</taxon>
        <taxon>Actinomycetota</taxon>
        <taxon>Actinomycetes</taxon>
        <taxon>Kitasatosporales</taxon>
        <taxon>Streptomycetaceae</taxon>
        <taxon>Streptomyces</taxon>
    </lineage>
</organism>
<dbReference type="Proteomes" id="UP001596509">
    <property type="component" value="Unassembled WGS sequence"/>
</dbReference>
<dbReference type="RefSeq" id="WP_319288252.1">
    <property type="nucleotide sequence ID" value="NZ_JBHTCK010000002.1"/>
</dbReference>
<comment type="caution">
    <text evidence="1">The sequence shown here is derived from an EMBL/GenBank/DDBJ whole genome shotgun (WGS) entry which is preliminary data.</text>
</comment>
<evidence type="ECO:0000313" key="2">
    <source>
        <dbReference type="Proteomes" id="UP001596509"/>
    </source>
</evidence>
<reference evidence="2" key="1">
    <citation type="journal article" date="2019" name="Int. J. Syst. Evol. Microbiol.">
        <title>The Global Catalogue of Microorganisms (GCM) 10K type strain sequencing project: providing services to taxonomists for standard genome sequencing and annotation.</title>
        <authorList>
            <consortium name="The Broad Institute Genomics Platform"/>
            <consortium name="The Broad Institute Genome Sequencing Center for Infectious Disease"/>
            <person name="Wu L."/>
            <person name="Ma J."/>
        </authorList>
    </citation>
    <scope>NUCLEOTIDE SEQUENCE [LARGE SCALE GENOMIC DNA]</scope>
    <source>
        <strain evidence="2">ICMP 19430</strain>
    </source>
</reference>
<accession>A0ABW2MB82</accession>
<keyword evidence="2" id="KW-1185">Reference proteome</keyword>
<gene>
    <name evidence="1" type="ORF">ACFQW9_09090</name>
</gene>
<dbReference type="EMBL" id="JBHTCK010000002">
    <property type="protein sequence ID" value="MFC7350788.1"/>
    <property type="molecule type" value="Genomic_DNA"/>
</dbReference>
<sequence>MTTVMKLREYLMGTGLGWVCSVLCHQADQTSRRASAKGKSQAVQPA</sequence>
<evidence type="ECO:0000313" key="1">
    <source>
        <dbReference type="EMBL" id="MFC7350788.1"/>
    </source>
</evidence>
<name>A0ABW2MB82_9ACTN</name>
<proteinExistence type="predicted"/>
<protein>
    <submittedName>
        <fullName evidence="1">Uncharacterized protein</fullName>
    </submittedName>
</protein>